<organism evidence="8 9">
    <name type="scientific">Proteus myxofaciens ATCC 19692</name>
    <dbReference type="NCBI Taxonomy" id="1354337"/>
    <lineage>
        <taxon>Bacteria</taxon>
        <taxon>Pseudomonadati</taxon>
        <taxon>Pseudomonadota</taxon>
        <taxon>Gammaproteobacteria</taxon>
        <taxon>Enterobacterales</taxon>
        <taxon>Morganellaceae</taxon>
        <taxon>Proteus</taxon>
    </lineage>
</organism>
<feature type="domain" description="MucB/RseB N-terminal" evidence="6">
    <location>
        <begin position="30"/>
        <end position="199"/>
    </location>
</feature>
<proteinExistence type="inferred from homology"/>
<dbReference type="Pfam" id="PF03888">
    <property type="entry name" value="MucB_RseB"/>
    <property type="match status" value="1"/>
</dbReference>
<evidence type="ECO:0000313" key="9">
    <source>
        <dbReference type="Proteomes" id="UP000094023"/>
    </source>
</evidence>
<dbReference type="CDD" id="cd16327">
    <property type="entry name" value="RseB"/>
    <property type="match status" value="1"/>
</dbReference>
<dbReference type="InterPro" id="IPR005588">
    <property type="entry name" value="MucB_RseB"/>
</dbReference>
<keyword evidence="9" id="KW-1185">Reference proteome</keyword>
<dbReference type="OrthoDB" id="7067274at2"/>
<dbReference type="Proteomes" id="UP000094023">
    <property type="component" value="Unassembled WGS sequence"/>
</dbReference>
<feature type="chain" id="PRO_5008279022" evidence="5">
    <location>
        <begin position="24"/>
        <end position="322"/>
    </location>
</feature>
<dbReference type="Gene3D" id="3.30.200.100">
    <property type="entry name" value="MucB/RseB, C-terminal domain"/>
    <property type="match status" value="1"/>
</dbReference>
<dbReference type="InterPro" id="IPR033434">
    <property type="entry name" value="MucB/RseB_N"/>
</dbReference>
<evidence type="ECO:0000256" key="2">
    <source>
        <dbReference type="ARBA" id="ARBA00008150"/>
    </source>
</evidence>
<comment type="caution">
    <text evidence="8">The sequence shown here is derived from an EMBL/GenBank/DDBJ whole genome shotgun (WGS) entry which is preliminary data.</text>
</comment>
<protein>
    <submittedName>
        <fullName evidence="8">Sigma factor negative regulatory protein</fullName>
    </submittedName>
</protein>
<dbReference type="InterPro" id="IPR038484">
    <property type="entry name" value="MucB/RseB_C_sf"/>
</dbReference>
<dbReference type="PANTHER" id="PTHR38782:SF1">
    <property type="entry name" value="SIGMA-E FACTOR REGULATORY PROTEIN RSEB"/>
    <property type="match status" value="1"/>
</dbReference>
<dbReference type="RefSeq" id="WP_066747234.1">
    <property type="nucleotide sequence ID" value="NZ_LXEN01000031.1"/>
</dbReference>
<sequence>MKKIWFFTLLLVGSLSVSTQALAQPQMGNVEALLQKMGTTSQTSTYELSFININSQGIVPIRYRHTLVDGKPLAQLMQMDSTRREIVQRGDEISYFEPGLDAFSLRNDHIVDYIPAIIYQDFKTLSLHYNFIDAGRTHIGDVPSRVVRVLSKNNDRYDYVLFIDETSYLPLRIDLLDKNNNIIEQFRVITATEGQQISDELNSLRTVNMPPLLIVPKTKELTYDWSVTALPEGFKEVKRSHNQISETEFNQSILYSDGLFDFSIYVNKSEQRTNSPESDKMSRYGRNTIYTYDKEGKEITFIGQLPFATAQKIANSVVFTKK</sequence>
<dbReference type="AlphaFoldDB" id="A0A198GG60"/>
<accession>A0A198GG60</accession>
<evidence type="ECO:0000313" key="8">
    <source>
        <dbReference type="EMBL" id="OAT35206.1"/>
    </source>
</evidence>
<dbReference type="NCBIfam" id="NF006990">
    <property type="entry name" value="PRK09455.1"/>
    <property type="match status" value="1"/>
</dbReference>
<evidence type="ECO:0000256" key="1">
    <source>
        <dbReference type="ARBA" id="ARBA00004418"/>
    </source>
</evidence>
<dbReference type="Pfam" id="PF17188">
    <property type="entry name" value="MucB_RseB_C"/>
    <property type="match status" value="1"/>
</dbReference>
<dbReference type="STRING" id="1354337.M983_0743"/>
<feature type="signal peptide" evidence="5">
    <location>
        <begin position="1"/>
        <end position="23"/>
    </location>
</feature>
<comment type="similarity">
    <text evidence="2">Belongs to the RseB family.</text>
</comment>
<reference evidence="8 9" key="1">
    <citation type="submission" date="2016-04" db="EMBL/GenBank/DDBJ databases">
        <title>ATOL: Assembling a taxonomically balanced genome-scale reconstruction of the evolutionary history of the Enterobacteriaceae.</title>
        <authorList>
            <person name="Plunkett G.III."/>
            <person name="Neeno-Eckwall E.C."/>
            <person name="Glasner J.D."/>
            <person name="Perna N.T."/>
        </authorList>
    </citation>
    <scope>NUCLEOTIDE SEQUENCE [LARGE SCALE GENOMIC DNA]</scope>
    <source>
        <strain evidence="8 9">ATCC 19692</strain>
    </source>
</reference>
<dbReference type="GO" id="GO:0030288">
    <property type="term" value="C:outer membrane-bounded periplasmic space"/>
    <property type="evidence" value="ECO:0007669"/>
    <property type="project" value="TreeGrafter"/>
</dbReference>
<evidence type="ECO:0000256" key="5">
    <source>
        <dbReference type="SAM" id="SignalP"/>
    </source>
</evidence>
<evidence type="ECO:0000256" key="4">
    <source>
        <dbReference type="ARBA" id="ARBA00022764"/>
    </source>
</evidence>
<dbReference type="PANTHER" id="PTHR38782">
    <property type="match status" value="1"/>
</dbReference>
<name>A0A198GG60_9GAMM</name>
<comment type="subcellular location">
    <subcellularLocation>
        <location evidence="1">Periplasm</location>
    </subcellularLocation>
</comment>
<evidence type="ECO:0000256" key="3">
    <source>
        <dbReference type="ARBA" id="ARBA00022729"/>
    </source>
</evidence>
<dbReference type="PATRIC" id="fig|1354337.4.peg.757"/>
<dbReference type="GO" id="GO:0045152">
    <property type="term" value="F:antisigma factor binding"/>
    <property type="evidence" value="ECO:0007669"/>
    <property type="project" value="TreeGrafter"/>
</dbReference>
<dbReference type="InterPro" id="IPR033436">
    <property type="entry name" value="MucB/RseB_C"/>
</dbReference>
<feature type="domain" description="MucB/RseB C-terminal" evidence="7">
    <location>
        <begin position="223"/>
        <end position="317"/>
    </location>
</feature>
<dbReference type="GO" id="GO:0032885">
    <property type="term" value="P:regulation of polysaccharide biosynthetic process"/>
    <property type="evidence" value="ECO:0007669"/>
    <property type="project" value="TreeGrafter"/>
</dbReference>
<dbReference type="EMBL" id="LXEN01000031">
    <property type="protein sequence ID" value="OAT35206.1"/>
    <property type="molecule type" value="Genomic_DNA"/>
</dbReference>
<evidence type="ECO:0000259" key="7">
    <source>
        <dbReference type="Pfam" id="PF17188"/>
    </source>
</evidence>
<keyword evidence="3 5" id="KW-0732">Signal</keyword>
<dbReference type="Gene3D" id="2.50.20.10">
    <property type="entry name" value="Lipoprotein localisation LolA/LolB/LppX"/>
    <property type="match status" value="1"/>
</dbReference>
<dbReference type="PIRSF" id="PIRSF005427">
    <property type="entry name" value="RseB"/>
    <property type="match status" value="1"/>
</dbReference>
<evidence type="ECO:0000259" key="6">
    <source>
        <dbReference type="Pfam" id="PF03888"/>
    </source>
</evidence>
<keyword evidence="4" id="KW-0574">Periplasm</keyword>
<gene>
    <name evidence="8" type="ORF">M983_0743</name>
</gene>